<dbReference type="RefSeq" id="WP_091089353.1">
    <property type="nucleotide sequence ID" value="NZ_FNRD01000007.1"/>
</dbReference>
<accession>A0A1H4D2Y8</accession>
<dbReference type="OrthoDB" id="1344354at2"/>
<dbReference type="EMBL" id="FNRD01000007">
    <property type="protein sequence ID" value="SEA66809.1"/>
    <property type="molecule type" value="Genomic_DNA"/>
</dbReference>
<evidence type="ECO:0008006" key="3">
    <source>
        <dbReference type="Google" id="ProtNLM"/>
    </source>
</evidence>
<reference evidence="2" key="1">
    <citation type="submission" date="2016-10" db="EMBL/GenBank/DDBJ databases">
        <authorList>
            <person name="Varghese N."/>
            <person name="Submissions S."/>
        </authorList>
    </citation>
    <scope>NUCLEOTIDE SEQUENCE [LARGE SCALE GENOMIC DNA]</scope>
    <source>
        <strain evidence="2">DSM 22376</strain>
    </source>
</reference>
<proteinExistence type="predicted"/>
<dbReference type="Proteomes" id="UP000198951">
    <property type="component" value="Unassembled WGS sequence"/>
</dbReference>
<evidence type="ECO:0000313" key="1">
    <source>
        <dbReference type="EMBL" id="SEA66809.1"/>
    </source>
</evidence>
<protein>
    <recommendedName>
        <fullName evidence="3">TonB-dependent outer membrane receptor, SusC/RagA subfamily, signature region</fullName>
    </recommendedName>
</protein>
<dbReference type="Gene3D" id="2.170.130.10">
    <property type="entry name" value="TonB-dependent receptor, plug domain"/>
    <property type="match status" value="1"/>
</dbReference>
<keyword evidence="2" id="KW-1185">Reference proteome</keyword>
<dbReference type="AlphaFoldDB" id="A0A1H4D2Y8"/>
<dbReference type="InterPro" id="IPR037066">
    <property type="entry name" value="Plug_dom_sf"/>
</dbReference>
<dbReference type="STRING" id="150146.SAMN05443667_10718"/>
<name>A0A1H4D2Y8_9FLAO</name>
<evidence type="ECO:0000313" key="2">
    <source>
        <dbReference type="Proteomes" id="UP000198951"/>
    </source>
</evidence>
<organism evidence="1 2">
    <name type="scientific">Flavobacterium gillisiae</name>
    <dbReference type="NCBI Taxonomy" id="150146"/>
    <lineage>
        <taxon>Bacteria</taxon>
        <taxon>Pseudomonadati</taxon>
        <taxon>Bacteroidota</taxon>
        <taxon>Flavobacteriia</taxon>
        <taxon>Flavobacteriales</taxon>
        <taxon>Flavobacteriaceae</taxon>
        <taxon>Flavobacterium</taxon>
    </lineage>
</organism>
<sequence>MKKVFLGIISILSFSIYSQNRYELLENGKEKLFLSDSISKMAESGLITNQPIVVVNGKPFRFQDLEKQKLPLSKIAIVKVVAIDKKTATSIYGHFGEAGVLIITTSKTKIFLLQNEDESTYYLVDKIKTAFEKDEIADSPLIVIDGVPFKYDKTLNSIVLPLKKEIISDVNILNKSSSNVIYGKDEVFGAIIITTTKQ</sequence>
<gene>
    <name evidence="1" type="ORF">SAMN05443667_10718</name>
</gene>